<comment type="function">
    <text evidence="5">Metallothioneins have a high content of cysteine residues that bind various heavy metals.</text>
</comment>
<reference evidence="6" key="3">
    <citation type="submission" date="2025-09" db="UniProtKB">
        <authorList>
            <consortium name="Ensembl"/>
        </authorList>
    </citation>
    <scope>IDENTIFICATION</scope>
</reference>
<evidence type="ECO:0000256" key="1">
    <source>
        <dbReference type="ARBA" id="ARBA00007283"/>
    </source>
</evidence>
<evidence type="ECO:0000256" key="4">
    <source>
        <dbReference type="ARBA" id="ARBA00022851"/>
    </source>
</evidence>
<dbReference type="PANTHER" id="PTHR23299:SF22">
    <property type="entry name" value="METALLOTHIONEIN-1G"/>
    <property type="match status" value="1"/>
</dbReference>
<evidence type="ECO:0000313" key="6">
    <source>
        <dbReference type="Ensembl" id="ENSSSCP00000077430.1"/>
    </source>
</evidence>
<accession>A0A8W4FDE3</accession>
<sequence length="94" mass="9977">MGWEFRISRCKLLYLEARSTSSPSFLPPSPNSNCSCTAGGSCMCAGSCTCKDCKGTSCKKSCSCCPTGCVLRAASAQGLRQVQLLHLKSRRVSS</sequence>
<dbReference type="SUPFAM" id="SSF57868">
    <property type="entry name" value="Metallothionein"/>
    <property type="match status" value="1"/>
</dbReference>
<dbReference type="InterPro" id="IPR023587">
    <property type="entry name" value="Metalthion_dom_sf_vert"/>
</dbReference>
<dbReference type="Ensembl" id="ENSSSCT00000101605.1">
    <property type="protein sequence ID" value="ENSSSCP00000077430.1"/>
    <property type="gene ID" value="ENSSSCG00000052538.1"/>
</dbReference>
<keyword evidence="4 5" id="KW-0480">Metal-thiolate cluster</keyword>
<name>A0A8W4FDE3_PIG</name>
<reference evidence="6" key="2">
    <citation type="submission" date="2025-08" db="UniProtKB">
        <authorList>
            <consortium name="Ensembl"/>
        </authorList>
    </citation>
    <scope>IDENTIFICATION</scope>
</reference>
<comment type="subunit">
    <text evidence="2">Monomer.</text>
</comment>
<dbReference type="InterPro" id="IPR000006">
    <property type="entry name" value="Metalthion_vert"/>
</dbReference>
<dbReference type="GO" id="GO:0046872">
    <property type="term" value="F:metal ion binding"/>
    <property type="evidence" value="ECO:0007669"/>
    <property type="project" value="UniProtKB-KW"/>
</dbReference>
<keyword evidence="3 5" id="KW-0479">Metal-binding</keyword>
<dbReference type="PANTHER" id="PTHR23299">
    <property type="entry name" value="METALLOTHIONEIN"/>
    <property type="match status" value="1"/>
</dbReference>
<dbReference type="Pfam" id="PF00131">
    <property type="entry name" value="Metallothio"/>
    <property type="match status" value="1"/>
</dbReference>
<dbReference type="Gene3D" id="4.10.10.10">
    <property type="entry name" value="Metallothionein Isoform II"/>
    <property type="match status" value="1"/>
</dbReference>
<proteinExistence type="inferred from homology"/>
<keyword evidence="7" id="KW-1185">Reference proteome</keyword>
<evidence type="ECO:0000256" key="3">
    <source>
        <dbReference type="ARBA" id="ARBA00022723"/>
    </source>
</evidence>
<evidence type="ECO:0000313" key="7">
    <source>
        <dbReference type="Proteomes" id="UP000008227"/>
    </source>
</evidence>
<dbReference type="AlphaFoldDB" id="A0A8W4FDE3"/>
<evidence type="ECO:0000256" key="2">
    <source>
        <dbReference type="ARBA" id="ARBA00011245"/>
    </source>
</evidence>
<evidence type="ECO:0000256" key="5">
    <source>
        <dbReference type="RuleBase" id="RU000621"/>
    </source>
</evidence>
<dbReference type="InterPro" id="IPR017854">
    <property type="entry name" value="Metalthion_dom_sf"/>
</dbReference>
<protein>
    <recommendedName>
        <fullName evidence="5">Metallothionein</fullName>
    </recommendedName>
</protein>
<reference evidence="6" key="1">
    <citation type="journal article" date="2020" name="Gigascience">
        <title>An improved pig reference genome sequence to enable pig genetics and genomics research.</title>
        <authorList>
            <person name="Warr A."/>
            <person name="Affara N."/>
            <person name="Aken B."/>
            <person name="Beiki H."/>
            <person name="Bickhart D.M."/>
            <person name="Billis K."/>
            <person name="Chow W."/>
            <person name="Eory L."/>
            <person name="Finlayson H.A."/>
            <person name="Flicek P."/>
            <person name="Giron C.G."/>
            <person name="Griffin D.K."/>
            <person name="Hall R."/>
            <person name="Hannum G."/>
            <person name="Hourlier T."/>
            <person name="Howe K."/>
            <person name="Hume D.A."/>
            <person name="Izuogu O."/>
            <person name="Kim K."/>
            <person name="Koren S."/>
            <person name="Liu H."/>
            <person name="Manchanda N."/>
            <person name="Martin F.J."/>
            <person name="Nonneman D.J."/>
            <person name="O'Connor R.E."/>
            <person name="Phillippy A.M."/>
            <person name="Rohrer G.A."/>
            <person name="Rosen B.D."/>
            <person name="Rund L.A."/>
            <person name="Sargent C.A."/>
            <person name="Schook L.B."/>
            <person name="Schroeder S.G."/>
            <person name="Schwartz A.S."/>
            <person name="Skinner B.M."/>
            <person name="Talbot R."/>
            <person name="Tseng E."/>
            <person name="Tuggle C.K."/>
            <person name="Watson M."/>
            <person name="Smith T.P.L."/>
            <person name="Archibald A.L."/>
        </authorList>
    </citation>
    <scope>NUCLEOTIDE SEQUENCE [LARGE SCALE GENOMIC DNA]</scope>
    <source>
        <strain evidence="6">Duroc</strain>
    </source>
</reference>
<organism evidence="6 7">
    <name type="scientific">Sus scrofa</name>
    <name type="common">Pig</name>
    <dbReference type="NCBI Taxonomy" id="9823"/>
    <lineage>
        <taxon>Eukaryota</taxon>
        <taxon>Metazoa</taxon>
        <taxon>Chordata</taxon>
        <taxon>Craniata</taxon>
        <taxon>Vertebrata</taxon>
        <taxon>Euteleostomi</taxon>
        <taxon>Mammalia</taxon>
        <taxon>Eutheria</taxon>
        <taxon>Laurasiatheria</taxon>
        <taxon>Artiodactyla</taxon>
        <taxon>Suina</taxon>
        <taxon>Suidae</taxon>
        <taxon>Sus</taxon>
    </lineage>
</organism>
<dbReference type="Proteomes" id="UP000008227">
    <property type="component" value="Chromosome 5"/>
</dbReference>
<comment type="similarity">
    <text evidence="1 5">Belongs to the metallothionein superfamily. Type 1 family.</text>
</comment>